<evidence type="ECO:0000256" key="3">
    <source>
        <dbReference type="ARBA" id="ARBA00023054"/>
    </source>
</evidence>
<evidence type="ECO:0000256" key="4">
    <source>
        <dbReference type="ARBA" id="ARBA00023273"/>
    </source>
</evidence>
<dbReference type="InterPro" id="IPR023214">
    <property type="entry name" value="HAD_sf"/>
</dbReference>
<dbReference type="SUPFAM" id="SSF56784">
    <property type="entry name" value="HAD-like"/>
    <property type="match status" value="1"/>
</dbReference>
<dbReference type="GO" id="GO:0060271">
    <property type="term" value="P:cilium assembly"/>
    <property type="evidence" value="ECO:0007669"/>
    <property type="project" value="TreeGrafter"/>
</dbReference>
<dbReference type="GO" id="GO:0016791">
    <property type="term" value="F:phosphatase activity"/>
    <property type="evidence" value="ECO:0007669"/>
    <property type="project" value="InterPro"/>
</dbReference>
<dbReference type="PANTHER" id="PTHR15654">
    <property type="entry name" value="COILED-COIL DOMAIN-CONTAINING PROTEIN 113-RELATED"/>
    <property type="match status" value="1"/>
</dbReference>
<feature type="non-terminal residue" evidence="9">
    <location>
        <position position="430"/>
    </location>
</feature>
<dbReference type="Pfam" id="PF13870">
    <property type="entry name" value="CCDC113_CCDC96_CC"/>
    <property type="match status" value="1"/>
</dbReference>
<evidence type="ECO:0000259" key="8">
    <source>
        <dbReference type="Pfam" id="PF13870"/>
    </source>
</evidence>
<proteinExistence type="inferred from homology"/>
<keyword evidence="4" id="KW-0966">Cell projection</keyword>
<organism evidence="9 10">
    <name type="scientific">Symbiodinium necroappetens</name>
    <dbReference type="NCBI Taxonomy" id="1628268"/>
    <lineage>
        <taxon>Eukaryota</taxon>
        <taxon>Sar</taxon>
        <taxon>Alveolata</taxon>
        <taxon>Dinophyceae</taxon>
        <taxon>Suessiales</taxon>
        <taxon>Symbiodiniaceae</taxon>
        <taxon>Symbiodinium</taxon>
    </lineage>
</organism>
<evidence type="ECO:0000256" key="1">
    <source>
        <dbReference type="ARBA" id="ARBA00004138"/>
    </source>
</evidence>
<dbReference type="GO" id="GO:0005930">
    <property type="term" value="C:axoneme"/>
    <property type="evidence" value="ECO:0007669"/>
    <property type="project" value="TreeGrafter"/>
</dbReference>
<protein>
    <recommendedName>
        <fullName evidence="6">Cilia- and flagella-associated protein 263</fullName>
    </recommendedName>
</protein>
<dbReference type="Proteomes" id="UP000601435">
    <property type="component" value="Unassembled WGS sequence"/>
</dbReference>
<comment type="caution">
    <text evidence="9">The sequence shown here is derived from an EMBL/GenBank/DDBJ whole genome shotgun (WGS) entry which is preliminary data.</text>
</comment>
<name>A0A812ZES6_9DINO</name>
<feature type="coiled-coil region" evidence="7">
    <location>
        <begin position="384"/>
        <end position="418"/>
    </location>
</feature>
<dbReference type="PANTHER" id="PTHR15654:SF2">
    <property type="entry name" value="COILED-COIL DOMAIN-CONTAINING PROTEIN 113"/>
    <property type="match status" value="1"/>
</dbReference>
<dbReference type="OrthoDB" id="10259713at2759"/>
<keyword evidence="10" id="KW-1185">Reference proteome</keyword>
<keyword evidence="2" id="KW-0970">Cilium biogenesis/degradation</keyword>
<dbReference type="InterPro" id="IPR051885">
    <property type="entry name" value="CC_CF"/>
</dbReference>
<feature type="coiled-coil region" evidence="7">
    <location>
        <begin position="245"/>
        <end position="350"/>
    </location>
</feature>
<dbReference type="GO" id="GO:0036064">
    <property type="term" value="C:ciliary basal body"/>
    <property type="evidence" value="ECO:0007669"/>
    <property type="project" value="TreeGrafter"/>
</dbReference>
<evidence type="ECO:0000256" key="5">
    <source>
        <dbReference type="ARBA" id="ARBA00044506"/>
    </source>
</evidence>
<keyword evidence="3 7" id="KW-0175">Coiled coil</keyword>
<sequence>DVKSLPLLMVFDLDGVCWSPEMYQTKGGEPYSLVAQGLVKNSRDEEIRLFPAVQAVWKMLHSPEARSRGVRVAVASSSRRHKAVPLLKTMEIVPGVSMWDVIDPKLFEMYYRRGEGKRPHLEALLSKSAVSPSDVLFVDDAEENVQSVRSLGVQAVHLPQGLTQEAWSLALESYAQTKLTSDQNLDILKALMEETDIRIAEVKRDAYEFRRDIVVGAENPRTGKTVAEKVLKYMEDKLTQKDMQINKLLMKNQAYKVAIKKAEQQLKSKAETGDDLQYIDFHQLQIENSQFVKRIEEANQELIELKRRAGRTVKILNNMKKRLSSLTAEAKFLQDEIKDRRSMLAKTEKDICKVVEEKEAARKEHKKLRAQSRQSPEMPQVVDYVSQKAEAYELEAQKRNWERKVELAETAAKRIRQAVKNGTQLPAGRN</sequence>
<dbReference type="AlphaFoldDB" id="A0A812ZES6"/>
<accession>A0A812ZES6</accession>
<reference evidence="9" key="1">
    <citation type="submission" date="2021-02" db="EMBL/GenBank/DDBJ databases">
        <authorList>
            <person name="Dougan E. K."/>
            <person name="Rhodes N."/>
            <person name="Thang M."/>
            <person name="Chan C."/>
        </authorList>
    </citation>
    <scope>NUCLEOTIDE SEQUENCE</scope>
</reference>
<dbReference type="InterPro" id="IPR025254">
    <property type="entry name" value="CCDC113/CCDC96_CC"/>
</dbReference>
<dbReference type="Pfam" id="PF12689">
    <property type="entry name" value="Acid_PPase"/>
    <property type="match status" value="1"/>
</dbReference>
<feature type="domain" description="CCDC113/CCDC96 coiled-coil" evidence="8">
    <location>
        <begin position="239"/>
        <end position="411"/>
    </location>
</feature>
<evidence type="ECO:0000256" key="7">
    <source>
        <dbReference type="SAM" id="Coils"/>
    </source>
</evidence>
<dbReference type="InterPro" id="IPR036412">
    <property type="entry name" value="HAD-like_sf"/>
</dbReference>
<comment type="subcellular location">
    <subcellularLocation>
        <location evidence="1">Cell projection</location>
        <location evidence="1">Cilium</location>
    </subcellularLocation>
</comment>
<gene>
    <name evidence="9" type="primary">CCDC113</name>
    <name evidence="9" type="ORF">SNEC2469_LOCUS24594</name>
</gene>
<evidence type="ECO:0000256" key="6">
    <source>
        <dbReference type="ARBA" id="ARBA00044798"/>
    </source>
</evidence>
<dbReference type="EMBL" id="CAJNJA010047574">
    <property type="protein sequence ID" value="CAE7824987.1"/>
    <property type="molecule type" value="Genomic_DNA"/>
</dbReference>
<dbReference type="NCBIfam" id="TIGR01685">
    <property type="entry name" value="MDP-1"/>
    <property type="match status" value="1"/>
</dbReference>
<dbReference type="Gene3D" id="3.40.50.1000">
    <property type="entry name" value="HAD superfamily/HAD-like"/>
    <property type="match status" value="1"/>
</dbReference>
<evidence type="ECO:0000313" key="10">
    <source>
        <dbReference type="Proteomes" id="UP000601435"/>
    </source>
</evidence>
<evidence type="ECO:0000256" key="2">
    <source>
        <dbReference type="ARBA" id="ARBA00022794"/>
    </source>
</evidence>
<evidence type="ECO:0000313" key="9">
    <source>
        <dbReference type="EMBL" id="CAE7824987.1"/>
    </source>
</evidence>
<comment type="similarity">
    <text evidence="5">Belongs to the CFAP263 family.</text>
</comment>
<dbReference type="InterPro" id="IPR010036">
    <property type="entry name" value="MDP_1_eu_arc"/>
</dbReference>